<gene>
    <name evidence="1" type="ORF">APU01nite_19700</name>
</gene>
<dbReference type="EMBL" id="BJUX01000027">
    <property type="protein sequence ID" value="GEK89931.1"/>
    <property type="molecule type" value="Genomic_DNA"/>
</dbReference>
<proteinExistence type="predicted"/>
<evidence type="ECO:0000313" key="2">
    <source>
        <dbReference type="Proteomes" id="UP000321425"/>
    </source>
</evidence>
<evidence type="ECO:0000313" key="1">
    <source>
        <dbReference type="EMBL" id="GEK89931.1"/>
    </source>
</evidence>
<protein>
    <submittedName>
        <fullName evidence="1">Uncharacterized protein</fullName>
    </submittedName>
</protein>
<name>A0ABQ0UZG3_9LACT</name>
<comment type="caution">
    <text evidence="1">The sequence shown here is derived from an EMBL/GenBank/DDBJ whole genome shotgun (WGS) entry which is preliminary data.</text>
</comment>
<accession>A0ABQ0UZG3</accession>
<keyword evidence="2" id="KW-1185">Reference proteome</keyword>
<dbReference type="Proteomes" id="UP000321425">
    <property type="component" value="Unassembled WGS sequence"/>
</dbReference>
<sequence length="59" mass="6858">MSVLIKLQFYFNARDIKSFESLKSIYGQFADKLLSDAQIVIRTGCMAYTYFDDYSKVTI</sequence>
<reference evidence="1 2" key="1">
    <citation type="submission" date="2019-07" db="EMBL/GenBank/DDBJ databases">
        <title>Whole genome shotgun sequence of Alkalibacterium putridalgicola NBRC 103243.</title>
        <authorList>
            <person name="Hosoyama A."/>
            <person name="Uohara A."/>
            <person name="Ohji S."/>
            <person name="Ichikawa N."/>
        </authorList>
    </citation>
    <scope>NUCLEOTIDE SEQUENCE [LARGE SCALE GENOMIC DNA]</scope>
    <source>
        <strain evidence="1 2">NBRC 103243</strain>
    </source>
</reference>
<organism evidence="1 2">
    <name type="scientific">Alkalibacterium putridalgicola</name>
    <dbReference type="NCBI Taxonomy" id="426703"/>
    <lineage>
        <taxon>Bacteria</taxon>
        <taxon>Bacillati</taxon>
        <taxon>Bacillota</taxon>
        <taxon>Bacilli</taxon>
        <taxon>Lactobacillales</taxon>
        <taxon>Carnobacteriaceae</taxon>
        <taxon>Alkalibacterium</taxon>
    </lineage>
</organism>